<dbReference type="PROSITE" id="PS50975">
    <property type="entry name" value="ATP_GRASP"/>
    <property type="match status" value="1"/>
</dbReference>
<dbReference type="GO" id="GO:0005737">
    <property type="term" value="C:cytoplasm"/>
    <property type="evidence" value="ECO:0007669"/>
    <property type="project" value="TreeGrafter"/>
</dbReference>
<proteinExistence type="predicted"/>
<dbReference type="SUPFAM" id="SSF56059">
    <property type="entry name" value="Glutathione synthetase ATP-binding domain-like"/>
    <property type="match status" value="1"/>
</dbReference>
<evidence type="ECO:0000256" key="1">
    <source>
        <dbReference type="PROSITE-ProRule" id="PRU00409"/>
    </source>
</evidence>
<gene>
    <name evidence="3" type="ORF">GCM10012289_05160</name>
</gene>
<dbReference type="EMBL" id="BMNH01000001">
    <property type="protein sequence ID" value="GGO61879.1"/>
    <property type="molecule type" value="Genomic_DNA"/>
</dbReference>
<dbReference type="InterPro" id="IPR048936">
    <property type="entry name" value="MvdD-like_ATPgrasp"/>
</dbReference>
<accession>A0A917YRN8</accession>
<dbReference type="GO" id="GO:0018169">
    <property type="term" value="F:ribosomal S6-glutamic acid ligase activity"/>
    <property type="evidence" value="ECO:0007669"/>
    <property type="project" value="TreeGrafter"/>
</dbReference>
<reference evidence="3" key="1">
    <citation type="journal article" date="2014" name="Int. J. Syst. Evol. Microbiol.">
        <title>Complete genome sequence of Corynebacterium casei LMG S-19264T (=DSM 44701T), isolated from a smear-ripened cheese.</title>
        <authorList>
            <consortium name="US DOE Joint Genome Institute (JGI-PGF)"/>
            <person name="Walter F."/>
            <person name="Albersmeier A."/>
            <person name="Kalinowski J."/>
            <person name="Ruckert C."/>
        </authorList>
    </citation>
    <scope>NUCLEOTIDE SEQUENCE</scope>
    <source>
        <strain evidence="3">CGMCC 4.7368</strain>
    </source>
</reference>
<feature type="domain" description="ATP-grasp" evidence="2">
    <location>
        <begin position="129"/>
        <end position="318"/>
    </location>
</feature>
<keyword evidence="4" id="KW-1185">Reference proteome</keyword>
<keyword evidence="1" id="KW-0547">Nucleotide-binding</keyword>
<protein>
    <recommendedName>
        <fullName evidence="2">ATP-grasp domain-containing protein</fullName>
    </recommendedName>
</protein>
<dbReference type="GO" id="GO:0046872">
    <property type="term" value="F:metal ion binding"/>
    <property type="evidence" value="ECO:0007669"/>
    <property type="project" value="InterPro"/>
</dbReference>
<dbReference type="GO" id="GO:0005524">
    <property type="term" value="F:ATP binding"/>
    <property type="evidence" value="ECO:0007669"/>
    <property type="project" value="UniProtKB-UniRule"/>
</dbReference>
<dbReference type="PANTHER" id="PTHR21621">
    <property type="entry name" value="RIBOSOMAL PROTEIN S6 MODIFICATION PROTEIN"/>
    <property type="match status" value="1"/>
</dbReference>
<dbReference type="Proteomes" id="UP000646523">
    <property type="component" value="Unassembled WGS sequence"/>
</dbReference>
<reference evidence="3" key="2">
    <citation type="submission" date="2020-09" db="EMBL/GenBank/DDBJ databases">
        <authorList>
            <person name="Sun Q."/>
            <person name="Zhou Y."/>
        </authorList>
    </citation>
    <scope>NUCLEOTIDE SEQUENCE</scope>
    <source>
        <strain evidence="3">CGMCC 4.7368</strain>
    </source>
</reference>
<evidence type="ECO:0000313" key="3">
    <source>
        <dbReference type="EMBL" id="GGO61879.1"/>
    </source>
</evidence>
<dbReference type="GO" id="GO:0009432">
    <property type="term" value="P:SOS response"/>
    <property type="evidence" value="ECO:0007669"/>
    <property type="project" value="TreeGrafter"/>
</dbReference>
<organism evidence="3 4">
    <name type="scientific">Nonomuraea cavernae</name>
    <dbReference type="NCBI Taxonomy" id="2045107"/>
    <lineage>
        <taxon>Bacteria</taxon>
        <taxon>Bacillati</taxon>
        <taxon>Actinomycetota</taxon>
        <taxon>Actinomycetes</taxon>
        <taxon>Streptosporangiales</taxon>
        <taxon>Streptosporangiaceae</taxon>
        <taxon>Nonomuraea</taxon>
    </lineage>
</organism>
<name>A0A917YRN8_9ACTN</name>
<keyword evidence="1" id="KW-0067">ATP-binding</keyword>
<dbReference type="Gene3D" id="3.30.470.20">
    <property type="entry name" value="ATP-grasp fold, B domain"/>
    <property type="match status" value="1"/>
</dbReference>
<dbReference type="Pfam" id="PF21068">
    <property type="entry name" value="ATPgraspMvdD"/>
    <property type="match status" value="1"/>
</dbReference>
<dbReference type="InterPro" id="IPR011761">
    <property type="entry name" value="ATP-grasp"/>
</dbReference>
<comment type="caution">
    <text evidence="3">The sequence shown here is derived from an EMBL/GenBank/DDBJ whole genome shotgun (WGS) entry which is preliminary data.</text>
</comment>
<dbReference type="RefSeq" id="WP_189122263.1">
    <property type="nucleotide sequence ID" value="NZ_BMNH01000001.1"/>
</dbReference>
<sequence length="325" mass="36245">MLLILSEPGDVTVHMVLPKLKARGVDVLWWDPGEYPADARLTARFDADGTRLTLARDGEVADLSTATAVWFRRPGAPRAAEQVTAADLRDRVGELSEWFLEGLWDLLDARWLPGREPVLRRAHNKLVHLALARKLGFAVPPTTITNDPSELAPAYERAGGRLIAKPMEHTPFQIDGEAHTVFTTVVERRDLVGRSRIAHEPTILQPYVQKAVELRVTVVGDQVFTAEIASQDSPRTRDDWRHYDFDRARHSVHHLPDDVARRCVDLVAALGVSFGAIDLILTPEGEYVFLEINPNGQWGWIEDLTGLPISTAIADWLTAGETDPR</sequence>
<evidence type="ECO:0000313" key="4">
    <source>
        <dbReference type="Proteomes" id="UP000646523"/>
    </source>
</evidence>
<evidence type="ECO:0000259" key="2">
    <source>
        <dbReference type="PROSITE" id="PS50975"/>
    </source>
</evidence>
<dbReference type="AlphaFoldDB" id="A0A917YRN8"/>
<dbReference type="PANTHER" id="PTHR21621:SF0">
    <property type="entry name" value="BETA-CITRYLGLUTAMATE SYNTHASE B-RELATED"/>
    <property type="match status" value="1"/>
</dbReference>